<proteinExistence type="predicted"/>
<gene>
    <name evidence="1" type="ORF">C4A13_03703</name>
</gene>
<evidence type="ECO:0000313" key="2">
    <source>
        <dbReference type="Proteomes" id="UP000254454"/>
    </source>
</evidence>
<organism evidence="1 2">
    <name type="scientific">Escherichia marmotae</name>
    <dbReference type="NCBI Taxonomy" id="1499973"/>
    <lineage>
        <taxon>Bacteria</taxon>
        <taxon>Pseudomonadati</taxon>
        <taxon>Pseudomonadota</taxon>
        <taxon>Gammaproteobacteria</taxon>
        <taxon>Enterobacterales</taxon>
        <taxon>Enterobacteriaceae</taxon>
        <taxon>Escherichia</taxon>
    </lineage>
</organism>
<sequence>MQPPEGVPHRLPEHWWSPEGNKVSLYIFKAQKMDVKLFNIDPKRNIMCSLNRFSWRKNTGTFHQYFSSRPSDITVKISHHVKIIRNRLTDVPFIIDAPFICCSFTFKLSLISGINISRQVV</sequence>
<accession>A0A370V5C4</accession>
<reference evidence="1 2" key="1">
    <citation type="submission" date="2018-06" db="EMBL/GenBank/DDBJ databases">
        <title>Recombination Drives Gene Content and Phenotype Evolution in Wild Type E. coli Strains.</title>
        <authorList>
            <person name="Field C.M."/>
            <person name="Silander O.K."/>
            <person name="Van Nimwegen E."/>
        </authorList>
    </citation>
    <scope>NUCLEOTIDE SEQUENCE [LARGE SCALE GENOMIC DNA]</scope>
    <source>
        <strain evidence="1 2">SC344</strain>
    </source>
</reference>
<comment type="caution">
    <text evidence="1">The sequence shown here is derived from an EMBL/GenBank/DDBJ whole genome shotgun (WGS) entry which is preliminary data.</text>
</comment>
<dbReference type="EMBL" id="QONO01000132">
    <property type="protein sequence ID" value="RDR25385.1"/>
    <property type="molecule type" value="Genomic_DNA"/>
</dbReference>
<name>A0A370V5C4_9ESCH</name>
<evidence type="ECO:0000313" key="1">
    <source>
        <dbReference type="EMBL" id="RDR25385.1"/>
    </source>
</evidence>
<dbReference type="Proteomes" id="UP000254454">
    <property type="component" value="Unassembled WGS sequence"/>
</dbReference>
<dbReference type="AlphaFoldDB" id="A0A370V5C4"/>
<protein>
    <submittedName>
        <fullName evidence="1">Uncharacterized protein</fullName>
    </submittedName>
</protein>